<sequence>MFTVAINTFDYLGAIFSYLIIAIAVFGGMYDSMSVTELSAQISRNSFFAMYLINCWSQIIDLSNDISSMAGYVHR</sequence>
<dbReference type="Proteomes" id="UP001159405">
    <property type="component" value="Unassembled WGS sequence"/>
</dbReference>
<gene>
    <name evidence="2" type="ORF">PLOB_00007477</name>
</gene>
<keyword evidence="3" id="KW-1185">Reference proteome</keyword>
<evidence type="ECO:0000256" key="1">
    <source>
        <dbReference type="SAM" id="Phobius"/>
    </source>
</evidence>
<name>A0ABN8QKI6_9CNID</name>
<protein>
    <submittedName>
        <fullName evidence="2">Uncharacterized protein</fullName>
    </submittedName>
</protein>
<evidence type="ECO:0000313" key="2">
    <source>
        <dbReference type="EMBL" id="CAH3165903.1"/>
    </source>
</evidence>
<evidence type="ECO:0000313" key="3">
    <source>
        <dbReference type="Proteomes" id="UP001159405"/>
    </source>
</evidence>
<proteinExistence type="predicted"/>
<organism evidence="2 3">
    <name type="scientific">Porites lobata</name>
    <dbReference type="NCBI Taxonomy" id="104759"/>
    <lineage>
        <taxon>Eukaryota</taxon>
        <taxon>Metazoa</taxon>
        <taxon>Cnidaria</taxon>
        <taxon>Anthozoa</taxon>
        <taxon>Hexacorallia</taxon>
        <taxon>Scleractinia</taxon>
        <taxon>Fungiina</taxon>
        <taxon>Poritidae</taxon>
        <taxon>Porites</taxon>
    </lineage>
</organism>
<keyword evidence="1" id="KW-0472">Membrane</keyword>
<dbReference type="EMBL" id="CALNXK010000135">
    <property type="protein sequence ID" value="CAH3165903.1"/>
    <property type="molecule type" value="Genomic_DNA"/>
</dbReference>
<comment type="caution">
    <text evidence="2">The sequence shown here is derived from an EMBL/GenBank/DDBJ whole genome shotgun (WGS) entry which is preliminary data.</text>
</comment>
<keyword evidence="1" id="KW-0812">Transmembrane</keyword>
<feature type="transmembrane region" description="Helical" evidence="1">
    <location>
        <begin position="12"/>
        <end position="30"/>
    </location>
</feature>
<accession>A0ABN8QKI6</accession>
<keyword evidence="1" id="KW-1133">Transmembrane helix</keyword>
<reference evidence="2 3" key="1">
    <citation type="submission" date="2022-05" db="EMBL/GenBank/DDBJ databases">
        <authorList>
            <consortium name="Genoscope - CEA"/>
            <person name="William W."/>
        </authorList>
    </citation>
    <scope>NUCLEOTIDE SEQUENCE [LARGE SCALE GENOMIC DNA]</scope>
</reference>